<dbReference type="PANTHER" id="PTHR39185:SF1">
    <property type="entry name" value="SWARMING MOTILITY PROTEIN SWRD"/>
    <property type="match status" value="1"/>
</dbReference>
<keyword evidence="1" id="KW-0282">Flagellum</keyword>
<name>A0A1X7JN87_9BACT</name>
<gene>
    <name evidence="1" type="ORF">SAMN06275492_1145</name>
</gene>
<dbReference type="PANTHER" id="PTHR39185">
    <property type="entry name" value="SWARMING MOTILITY PROTEIN SWRD"/>
    <property type="match status" value="1"/>
</dbReference>
<reference evidence="2" key="1">
    <citation type="submission" date="2017-04" db="EMBL/GenBank/DDBJ databases">
        <authorList>
            <person name="Varghese N."/>
            <person name="Submissions S."/>
        </authorList>
    </citation>
    <scope>NUCLEOTIDE SEQUENCE [LARGE SCALE GENOMIC DNA]</scope>
    <source>
        <strain evidence="2">USBA 82</strain>
    </source>
</reference>
<dbReference type="EMBL" id="FXBB01000014">
    <property type="protein sequence ID" value="SMG29561.1"/>
    <property type="molecule type" value="Genomic_DNA"/>
</dbReference>
<keyword evidence="1" id="KW-0966">Cell projection</keyword>
<dbReference type="RefSeq" id="WP_085544556.1">
    <property type="nucleotide sequence ID" value="NZ_FXBB01000014.1"/>
</dbReference>
<evidence type="ECO:0000313" key="2">
    <source>
        <dbReference type="Proteomes" id="UP000193355"/>
    </source>
</evidence>
<dbReference type="Pfam" id="PF06289">
    <property type="entry name" value="FlbD"/>
    <property type="match status" value="1"/>
</dbReference>
<organism evidence="1 2">
    <name type="scientific">Dethiosulfovibrio salsuginis</name>
    <dbReference type="NCBI Taxonomy" id="561720"/>
    <lineage>
        <taxon>Bacteria</taxon>
        <taxon>Thermotogati</taxon>
        <taxon>Synergistota</taxon>
        <taxon>Synergistia</taxon>
        <taxon>Synergistales</taxon>
        <taxon>Dethiosulfovibrionaceae</taxon>
        <taxon>Dethiosulfovibrio</taxon>
    </lineage>
</organism>
<proteinExistence type="predicted"/>
<dbReference type="OrthoDB" id="9799862at2"/>
<protein>
    <submittedName>
        <fullName evidence="1">Flagellar protein FlbD</fullName>
    </submittedName>
</protein>
<keyword evidence="2" id="KW-1185">Reference proteome</keyword>
<accession>A0A1X7JN87</accession>
<dbReference type="Proteomes" id="UP000193355">
    <property type="component" value="Unassembled WGS sequence"/>
</dbReference>
<evidence type="ECO:0000313" key="1">
    <source>
        <dbReference type="EMBL" id="SMG29561.1"/>
    </source>
</evidence>
<dbReference type="InterPro" id="IPR009384">
    <property type="entry name" value="SwrD-like"/>
</dbReference>
<dbReference type="AlphaFoldDB" id="A0A1X7JN87"/>
<sequence length="64" mass="7184">MIEVTRLNGSVFILNAGLIETVEANPDTVVTLVNGHRYVVQESPEEIMERAAAYQEKRWPPSLT</sequence>
<dbReference type="STRING" id="561720.SAMN06275492_1145"/>
<keyword evidence="1" id="KW-0969">Cilium</keyword>